<feature type="non-terminal residue" evidence="2">
    <location>
        <position position="301"/>
    </location>
</feature>
<dbReference type="EMBL" id="MU807255">
    <property type="protein sequence ID" value="KAJ3831752.1"/>
    <property type="molecule type" value="Genomic_DNA"/>
</dbReference>
<dbReference type="PANTHER" id="PTHR46177:SF1">
    <property type="entry name" value="INTEGRASE CATALYTIC DOMAIN-CONTAINING PROTEIN"/>
    <property type="match status" value="1"/>
</dbReference>
<proteinExistence type="predicted"/>
<organism evidence="2 3">
    <name type="scientific">Lentinula raphanica</name>
    <dbReference type="NCBI Taxonomy" id="153919"/>
    <lineage>
        <taxon>Eukaryota</taxon>
        <taxon>Fungi</taxon>
        <taxon>Dikarya</taxon>
        <taxon>Basidiomycota</taxon>
        <taxon>Agaricomycotina</taxon>
        <taxon>Agaricomycetes</taxon>
        <taxon>Agaricomycetidae</taxon>
        <taxon>Agaricales</taxon>
        <taxon>Marasmiineae</taxon>
        <taxon>Omphalotaceae</taxon>
        <taxon>Lentinula</taxon>
    </lineage>
</organism>
<evidence type="ECO:0000313" key="3">
    <source>
        <dbReference type="Proteomes" id="UP001163846"/>
    </source>
</evidence>
<dbReference type="Pfam" id="PF24764">
    <property type="entry name" value="rva_4"/>
    <property type="match status" value="1"/>
</dbReference>
<keyword evidence="3" id="KW-1185">Reference proteome</keyword>
<comment type="caution">
    <text evidence="2">The sequence shown here is derived from an EMBL/GenBank/DDBJ whole genome shotgun (WGS) entry which is preliminary data.</text>
</comment>
<dbReference type="InterPro" id="IPR058913">
    <property type="entry name" value="Integrase_dom_put"/>
</dbReference>
<reference evidence="2" key="1">
    <citation type="submission" date="2022-08" db="EMBL/GenBank/DDBJ databases">
        <authorList>
            <consortium name="DOE Joint Genome Institute"/>
            <person name="Min B."/>
            <person name="Riley R."/>
            <person name="Sierra-Patev S."/>
            <person name="Naranjo-Ortiz M."/>
            <person name="Looney B."/>
            <person name="Konkel Z."/>
            <person name="Slot J.C."/>
            <person name="Sakamoto Y."/>
            <person name="Steenwyk J.L."/>
            <person name="Rokas A."/>
            <person name="Carro J."/>
            <person name="Camarero S."/>
            <person name="Ferreira P."/>
            <person name="Molpeceres G."/>
            <person name="Ruiz-Duenas F.J."/>
            <person name="Serrano A."/>
            <person name="Henrissat B."/>
            <person name="Drula E."/>
            <person name="Hughes K.W."/>
            <person name="Mata J.L."/>
            <person name="Ishikawa N.K."/>
            <person name="Vargas-Isla R."/>
            <person name="Ushijima S."/>
            <person name="Smith C.A."/>
            <person name="Ahrendt S."/>
            <person name="Andreopoulos W."/>
            <person name="He G."/>
            <person name="Labutti K."/>
            <person name="Lipzen A."/>
            <person name="Ng V."/>
            <person name="Sandor L."/>
            <person name="Barry K."/>
            <person name="Martinez A.T."/>
            <person name="Xiao Y."/>
            <person name="Gibbons J.G."/>
            <person name="Terashima K."/>
            <person name="Hibbett D.S."/>
            <person name="Grigoriev I.V."/>
        </authorList>
    </citation>
    <scope>NUCLEOTIDE SEQUENCE</scope>
    <source>
        <strain evidence="2">TFB9207</strain>
    </source>
</reference>
<protein>
    <recommendedName>
        <fullName evidence="1">Integrase core domain-containing protein</fullName>
    </recommendedName>
</protein>
<name>A0AA38UAA5_9AGAR</name>
<evidence type="ECO:0000259" key="1">
    <source>
        <dbReference type="Pfam" id="PF24764"/>
    </source>
</evidence>
<feature type="domain" description="Integrase core" evidence="1">
    <location>
        <begin position="68"/>
        <end position="212"/>
    </location>
</feature>
<accession>A0AA38UAA5</accession>
<dbReference type="PANTHER" id="PTHR46177">
    <property type="entry name" value="INTEGRASE CATALYTIC DOMAIN-CONTAINING PROTEIN"/>
    <property type="match status" value="1"/>
</dbReference>
<evidence type="ECO:0000313" key="2">
    <source>
        <dbReference type="EMBL" id="KAJ3831752.1"/>
    </source>
</evidence>
<dbReference type="Proteomes" id="UP001163846">
    <property type="component" value="Unassembled WGS sequence"/>
</dbReference>
<dbReference type="AlphaFoldDB" id="A0AA38UAA5"/>
<sequence>IMKDLFPHGAEKRFPGKKVPRLRGNLRRGDGVFQEVHCDGHEKLNAKALHMGSVGIDLYGMRCHSSGKLLHYTVVPNARCSSTVGHIYLDFIEKYGMICEQLTVDGGSETGEMYACHHVLHAKYMPEKTAPSFVALQSKDNIVIESSWSHWLQFRGQTLRAMIEAGQTDGIFQPHNDLHVNLFNWIWPKIVQSAVTEFVNYWNNHKTRTSRTANIPTGVAPNVIFDFPENYGLVNSGVLISSEDIAALRETIPKSRKECYQWVADDFDSAAQEVYNRLNSPELSHTTGWQVFVDMLSLFSK</sequence>
<gene>
    <name evidence="2" type="ORF">F5878DRAFT_549132</name>
</gene>